<evidence type="ECO:0000313" key="2">
    <source>
        <dbReference type="EMBL" id="PJF20192.1"/>
    </source>
</evidence>
<organism evidence="2 3">
    <name type="scientific">Paramicrosporidium saccamoebae</name>
    <dbReference type="NCBI Taxonomy" id="1246581"/>
    <lineage>
        <taxon>Eukaryota</taxon>
        <taxon>Fungi</taxon>
        <taxon>Fungi incertae sedis</taxon>
        <taxon>Cryptomycota</taxon>
        <taxon>Cryptomycota incertae sedis</taxon>
        <taxon>Paramicrosporidium</taxon>
    </lineage>
</organism>
<proteinExistence type="predicted"/>
<reference evidence="2 3" key="1">
    <citation type="submission" date="2016-10" db="EMBL/GenBank/DDBJ databases">
        <title>The genome of Paramicrosporidium saccamoebae is the missing link in understanding Cryptomycota and Microsporidia evolution.</title>
        <authorList>
            <person name="Quandt C.A."/>
            <person name="Beaudet D."/>
            <person name="Corsaro D."/>
            <person name="Michel R."/>
            <person name="Corradi N."/>
            <person name="James T."/>
        </authorList>
    </citation>
    <scope>NUCLEOTIDE SEQUENCE [LARGE SCALE GENOMIC DNA]</scope>
    <source>
        <strain evidence="2 3">KSL3</strain>
    </source>
</reference>
<keyword evidence="1" id="KW-1133">Transmembrane helix</keyword>
<evidence type="ECO:0000256" key="1">
    <source>
        <dbReference type="SAM" id="Phobius"/>
    </source>
</evidence>
<sequence>MDQIFFLFLLFSFLFLIETKAINILICFVGIMITVALQLSLNFNLSSIDGQYFSYILILVQVSALTILFGFIIMLYPSLSISTPTTSIVVSNNKFENLDIQKGNKLIITLLFFFFLFNSVGIYFYGLDFYSFFFTTIKQLIPQKEIAINFNIEEEQDTLFIRKLGYYLYSDSNNILKLIFLTIILLFAIIALFFLV</sequence>
<accession>A0A2H9TR20</accession>
<keyword evidence="1" id="KW-0472">Membrane</keyword>
<feature type="transmembrane region" description="Helical" evidence="1">
    <location>
        <begin position="106"/>
        <end position="126"/>
    </location>
</feature>
<keyword evidence="3" id="KW-1185">Reference proteome</keyword>
<gene>
    <name evidence="2" type="ORF">PSACC_orf196</name>
</gene>
<keyword evidence="1" id="KW-0812">Transmembrane</keyword>
<dbReference type="AlphaFoldDB" id="A0A2H9TR20"/>
<feature type="transmembrane region" description="Helical" evidence="1">
    <location>
        <begin position="7"/>
        <end position="40"/>
    </location>
</feature>
<feature type="transmembrane region" description="Helical" evidence="1">
    <location>
        <begin position="52"/>
        <end position="76"/>
    </location>
</feature>
<geneLocation type="mitochondrion" evidence="2"/>
<dbReference type="EMBL" id="MTSL01000001">
    <property type="protein sequence ID" value="PJF20192.1"/>
    <property type="molecule type" value="Genomic_DNA"/>
</dbReference>
<name>A0A2H9TR20_9FUNG</name>
<protein>
    <submittedName>
        <fullName evidence="2">Uncharacterized protein</fullName>
    </submittedName>
</protein>
<keyword evidence="2" id="KW-0496">Mitochondrion</keyword>
<dbReference type="Proteomes" id="UP000240830">
    <property type="component" value="Mitochondrion MT"/>
</dbReference>
<evidence type="ECO:0000313" key="3">
    <source>
        <dbReference type="Proteomes" id="UP000240830"/>
    </source>
</evidence>
<feature type="transmembrane region" description="Helical" evidence="1">
    <location>
        <begin position="175"/>
        <end position="195"/>
    </location>
</feature>
<comment type="caution">
    <text evidence="2">The sequence shown here is derived from an EMBL/GenBank/DDBJ whole genome shotgun (WGS) entry which is preliminary data.</text>
</comment>